<gene>
    <name evidence="5" type="ORF">EA756_11285</name>
</gene>
<dbReference type="EMBL" id="RFES01000007">
    <property type="protein sequence ID" value="RSO56278.1"/>
    <property type="molecule type" value="Genomic_DNA"/>
</dbReference>
<evidence type="ECO:0000256" key="2">
    <source>
        <dbReference type="ARBA" id="ARBA00023125"/>
    </source>
</evidence>
<dbReference type="CDD" id="cd00090">
    <property type="entry name" value="HTH_ARSR"/>
    <property type="match status" value="1"/>
</dbReference>
<dbReference type="AlphaFoldDB" id="A0A3R9SJZ5"/>
<dbReference type="Pfam" id="PF01638">
    <property type="entry name" value="HxlR"/>
    <property type="match status" value="1"/>
</dbReference>
<dbReference type="GO" id="GO:0003677">
    <property type="term" value="F:DNA binding"/>
    <property type="evidence" value="ECO:0007669"/>
    <property type="project" value="UniProtKB-KW"/>
</dbReference>
<protein>
    <submittedName>
        <fullName evidence="5">Transcriptional regulator</fullName>
    </submittedName>
</protein>
<dbReference type="PANTHER" id="PTHR33204">
    <property type="entry name" value="TRANSCRIPTIONAL REGULATOR, MARR FAMILY"/>
    <property type="match status" value="1"/>
</dbReference>
<dbReference type="PANTHER" id="PTHR33204:SF29">
    <property type="entry name" value="TRANSCRIPTIONAL REGULATOR"/>
    <property type="match status" value="1"/>
</dbReference>
<evidence type="ECO:0000313" key="6">
    <source>
        <dbReference type="Proteomes" id="UP000276905"/>
    </source>
</evidence>
<dbReference type="GO" id="GO:0006355">
    <property type="term" value="P:regulation of DNA-templated transcription"/>
    <property type="evidence" value="ECO:0007669"/>
    <property type="project" value="UniProtKB-ARBA"/>
</dbReference>
<sequence length="127" mass="14531">MANTENTCEVTVNGKTYPCHISMVMDLVGGKWKCVILYYLKDGPKRFNEIKQLIPTITEMTLSLQLKQLEQTGLISRTVYGEKAPIKVVYEMTEFGKTFRPVLDSLYVWAHSLINLSEESKLKLNLL</sequence>
<evidence type="ECO:0000313" key="5">
    <source>
        <dbReference type="EMBL" id="RSO56278.1"/>
    </source>
</evidence>
<proteinExistence type="predicted"/>
<keyword evidence="2" id="KW-0238">DNA-binding</keyword>
<dbReference type="SUPFAM" id="SSF46785">
    <property type="entry name" value="Winged helix' DNA-binding domain"/>
    <property type="match status" value="1"/>
</dbReference>
<dbReference type="InterPro" id="IPR036390">
    <property type="entry name" value="WH_DNA-bd_sf"/>
</dbReference>
<dbReference type="PROSITE" id="PS51118">
    <property type="entry name" value="HTH_HXLR"/>
    <property type="match status" value="1"/>
</dbReference>
<dbReference type="Gene3D" id="1.10.10.10">
    <property type="entry name" value="Winged helix-like DNA-binding domain superfamily/Winged helix DNA-binding domain"/>
    <property type="match status" value="1"/>
</dbReference>
<evidence type="ECO:0000256" key="1">
    <source>
        <dbReference type="ARBA" id="ARBA00023015"/>
    </source>
</evidence>
<keyword evidence="1" id="KW-0805">Transcription regulation</keyword>
<keyword evidence="3" id="KW-0804">Transcription</keyword>
<dbReference type="RefSeq" id="WP_125699134.1">
    <property type="nucleotide sequence ID" value="NZ_RFES01000007.1"/>
</dbReference>
<dbReference type="InterPro" id="IPR011991">
    <property type="entry name" value="ArsR-like_HTH"/>
</dbReference>
<feature type="domain" description="HTH hxlR-type" evidence="4">
    <location>
        <begin position="19"/>
        <end position="118"/>
    </location>
</feature>
<dbReference type="InterPro" id="IPR036388">
    <property type="entry name" value="WH-like_DNA-bd_sf"/>
</dbReference>
<name>A0A3R9SJZ5_9GAMM</name>
<evidence type="ECO:0000256" key="3">
    <source>
        <dbReference type="ARBA" id="ARBA00023163"/>
    </source>
</evidence>
<accession>A0A3R9SJZ5</accession>
<organism evidence="5 6">
    <name type="scientific">Acinetobacter lactucae</name>
    <dbReference type="NCBI Taxonomy" id="1785128"/>
    <lineage>
        <taxon>Bacteria</taxon>
        <taxon>Pseudomonadati</taxon>
        <taxon>Pseudomonadota</taxon>
        <taxon>Gammaproteobacteria</taxon>
        <taxon>Moraxellales</taxon>
        <taxon>Moraxellaceae</taxon>
        <taxon>Acinetobacter</taxon>
        <taxon>Acinetobacter calcoaceticus/baumannii complex</taxon>
    </lineage>
</organism>
<reference evidence="5 6" key="1">
    <citation type="submission" date="2018-10" db="EMBL/GenBank/DDBJ databases">
        <title>GWAS and RNA-Seq identify cryptic mechanisms of antimicrobial resistance in Acinetobacter baumannii.</title>
        <authorList>
            <person name="Sahl J.W."/>
        </authorList>
    </citation>
    <scope>NUCLEOTIDE SEQUENCE [LARGE SCALE GENOMIC DNA]</scope>
    <source>
        <strain evidence="5 6">TG41018</strain>
    </source>
</reference>
<evidence type="ECO:0000259" key="4">
    <source>
        <dbReference type="PROSITE" id="PS51118"/>
    </source>
</evidence>
<dbReference type="Proteomes" id="UP000276905">
    <property type="component" value="Unassembled WGS sequence"/>
</dbReference>
<dbReference type="InterPro" id="IPR002577">
    <property type="entry name" value="HTH_HxlR"/>
</dbReference>
<comment type="caution">
    <text evidence="5">The sequence shown here is derived from an EMBL/GenBank/DDBJ whole genome shotgun (WGS) entry which is preliminary data.</text>
</comment>